<reference evidence="1" key="2">
    <citation type="submission" date="2020-10" db="EMBL/GenBank/DDBJ databases">
        <authorList>
            <person name="Cooper E.A."/>
            <person name="Brenton Z.W."/>
            <person name="Flinn B.S."/>
            <person name="Jenkins J."/>
            <person name="Shu S."/>
            <person name="Flowers D."/>
            <person name="Luo F."/>
            <person name="Wang Y."/>
            <person name="Xia P."/>
            <person name="Barry K."/>
            <person name="Daum C."/>
            <person name="Lipzen A."/>
            <person name="Yoshinaga Y."/>
            <person name="Schmutz J."/>
            <person name="Saski C."/>
            <person name="Vermerris W."/>
            <person name="Kresovich S."/>
        </authorList>
    </citation>
    <scope>NUCLEOTIDE SEQUENCE</scope>
</reference>
<dbReference type="AlphaFoldDB" id="A0A921RE29"/>
<protein>
    <submittedName>
        <fullName evidence="1">Uncharacterized protein</fullName>
    </submittedName>
</protein>
<dbReference type="Proteomes" id="UP000807115">
    <property type="component" value="Chromosome 3"/>
</dbReference>
<dbReference type="EMBL" id="CM027682">
    <property type="protein sequence ID" value="KAG0538531.1"/>
    <property type="molecule type" value="Genomic_DNA"/>
</dbReference>
<sequence>MYRFPMGSALDSSISLVTVHYVSIDDSESSVRNLSRTYWFRCQQPTDDCARAQPVSKQPCMAYSKIRIRRGKKIAGNSFQEAPSQLVEKQKACMIALENPRPVLETVIFYTPLC</sequence>
<comment type="caution">
    <text evidence="1">The sequence shown here is derived from an EMBL/GenBank/DDBJ whole genome shotgun (WGS) entry which is preliminary data.</text>
</comment>
<name>A0A921RE29_SORBI</name>
<accession>A0A921RE29</accession>
<evidence type="ECO:0000313" key="1">
    <source>
        <dbReference type="EMBL" id="KAG0538531.1"/>
    </source>
</evidence>
<proteinExistence type="predicted"/>
<organism evidence="1 2">
    <name type="scientific">Sorghum bicolor</name>
    <name type="common">Sorghum</name>
    <name type="synonym">Sorghum vulgare</name>
    <dbReference type="NCBI Taxonomy" id="4558"/>
    <lineage>
        <taxon>Eukaryota</taxon>
        <taxon>Viridiplantae</taxon>
        <taxon>Streptophyta</taxon>
        <taxon>Embryophyta</taxon>
        <taxon>Tracheophyta</taxon>
        <taxon>Spermatophyta</taxon>
        <taxon>Magnoliopsida</taxon>
        <taxon>Liliopsida</taxon>
        <taxon>Poales</taxon>
        <taxon>Poaceae</taxon>
        <taxon>PACMAD clade</taxon>
        <taxon>Panicoideae</taxon>
        <taxon>Andropogonodae</taxon>
        <taxon>Andropogoneae</taxon>
        <taxon>Sorghinae</taxon>
        <taxon>Sorghum</taxon>
    </lineage>
</organism>
<gene>
    <name evidence="1" type="ORF">BDA96_03G244200</name>
</gene>
<evidence type="ECO:0000313" key="2">
    <source>
        <dbReference type="Proteomes" id="UP000807115"/>
    </source>
</evidence>
<reference evidence="1" key="1">
    <citation type="journal article" date="2019" name="BMC Genomics">
        <title>A new reference genome for Sorghum bicolor reveals high levels of sequence similarity between sweet and grain genotypes: implications for the genetics of sugar metabolism.</title>
        <authorList>
            <person name="Cooper E.A."/>
            <person name="Brenton Z.W."/>
            <person name="Flinn B.S."/>
            <person name="Jenkins J."/>
            <person name="Shu S."/>
            <person name="Flowers D."/>
            <person name="Luo F."/>
            <person name="Wang Y."/>
            <person name="Xia P."/>
            <person name="Barry K."/>
            <person name="Daum C."/>
            <person name="Lipzen A."/>
            <person name="Yoshinaga Y."/>
            <person name="Schmutz J."/>
            <person name="Saski C."/>
            <person name="Vermerris W."/>
            <person name="Kresovich S."/>
        </authorList>
    </citation>
    <scope>NUCLEOTIDE SEQUENCE</scope>
</reference>